<dbReference type="EMBL" id="LJQD01000550">
    <property type="protein sequence ID" value="KPW89465.1"/>
    <property type="molecule type" value="Genomic_DNA"/>
</dbReference>
<dbReference type="Gene3D" id="1.10.443.10">
    <property type="entry name" value="Intergrase catalytic core"/>
    <property type="match status" value="1"/>
</dbReference>
<organism evidence="2 3">
    <name type="scientific">Pseudomonas syringae pv. castaneae</name>
    <dbReference type="NCBI Taxonomy" id="264450"/>
    <lineage>
        <taxon>Bacteria</taxon>
        <taxon>Pseudomonadati</taxon>
        <taxon>Pseudomonadota</taxon>
        <taxon>Gammaproteobacteria</taxon>
        <taxon>Pseudomonadales</taxon>
        <taxon>Pseudomonadaceae</taxon>
        <taxon>Pseudomonas</taxon>
        <taxon>Pseudomonas syringae</taxon>
    </lineage>
</organism>
<reference evidence="2 3" key="1">
    <citation type="submission" date="2015-09" db="EMBL/GenBank/DDBJ databases">
        <title>Genome announcement of multiple Pseudomonas syringae strains.</title>
        <authorList>
            <person name="Thakur S."/>
            <person name="Wang P.W."/>
            <person name="Gong Y."/>
            <person name="Weir B.S."/>
            <person name="Guttman D.S."/>
        </authorList>
    </citation>
    <scope>NUCLEOTIDE SEQUENCE [LARGE SCALE GENOMIC DNA]</scope>
    <source>
        <strain evidence="2 3">ICMP9419</strain>
    </source>
</reference>
<evidence type="ECO:0000256" key="1">
    <source>
        <dbReference type="ARBA" id="ARBA00023172"/>
    </source>
</evidence>
<dbReference type="PATRIC" id="fig|264450.4.peg.4991"/>
<dbReference type="SUPFAM" id="SSF56349">
    <property type="entry name" value="DNA breaking-rejoining enzymes"/>
    <property type="match status" value="1"/>
</dbReference>
<dbReference type="InterPro" id="IPR011010">
    <property type="entry name" value="DNA_brk_join_enz"/>
</dbReference>
<dbReference type="AlphaFoldDB" id="A0A0P9MXF5"/>
<accession>A0A0P9MXF5</accession>
<keyword evidence="1" id="KW-0233">DNA recombination</keyword>
<dbReference type="RefSeq" id="WP_069707251.1">
    <property type="nucleotide sequence ID" value="NZ_LIIH01000106.1"/>
</dbReference>
<proteinExistence type="predicted"/>
<dbReference type="Proteomes" id="UP000050381">
    <property type="component" value="Unassembled WGS sequence"/>
</dbReference>
<gene>
    <name evidence="2" type="ORF">ALO79_04183</name>
</gene>
<protein>
    <submittedName>
        <fullName evidence="2">Uncharacterized protein</fullName>
    </submittedName>
</protein>
<evidence type="ECO:0000313" key="2">
    <source>
        <dbReference type="EMBL" id="KPW89465.1"/>
    </source>
</evidence>
<dbReference type="GO" id="GO:0015074">
    <property type="term" value="P:DNA integration"/>
    <property type="evidence" value="ECO:0007669"/>
    <property type="project" value="InterPro"/>
</dbReference>
<sequence>MKPLVDLTFYNVDYGRMETPWSLNSVLYHGLSSLPVNVATETILEGGLRPPSEKRLALAVMLFENLQGSLTSGRSPKTVRGSYQVLRSFYAWADDSHRDMTADTIEKNFLDWTDWFFEKCRGNRSAQVNAFSRATRIASIIDAVLDRERRIMSFSRLRKMRTTKSWSKSSDKVNIEDLFKMGAALTDLCESLSEETIYGNLPAILNFRTGETIEHWSKLVSEDKLKGDWHKFGASLKKREAWIADKSWRTRYPLMNLRIEAEILIFVAQTQANLSQVLPMLNGRFSYQSHSGGYHCKRIYKDRREGEIEFDIYSEYRTHFEAYLKWRNTMYPEDGLLFPLKSHFQRTVTNSPNFSATRKILEKLQVPYITPRNLRLAKINWLLRKTRDPEITAEMGQHEEATLLRTYEQPHHQAAASEISRYHQQNDPTFAPPGPGVCIEPTPSNVLDAAKGTPKADCVNPAGCLHCQHQRDIADLDHVWSLVTYRYLKSLELAAHRPTRSAREKHPAHLTMEVLTGKLDKFKGTPEFASWVDESLIRIEEGNYHPKWDGFVKLMEIRK</sequence>
<dbReference type="GO" id="GO:0003677">
    <property type="term" value="F:DNA binding"/>
    <property type="evidence" value="ECO:0007669"/>
    <property type="project" value="InterPro"/>
</dbReference>
<dbReference type="InterPro" id="IPR013762">
    <property type="entry name" value="Integrase-like_cat_sf"/>
</dbReference>
<evidence type="ECO:0000313" key="3">
    <source>
        <dbReference type="Proteomes" id="UP000050381"/>
    </source>
</evidence>
<name>A0A0P9MXF5_PSESX</name>
<dbReference type="GO" id="GO:0006310">
    <property type="term" value="P:DNA recombination"/>
    <property type="evidence" value="ECO:0007669"/>
    <property type="project" value="UniProtKB-KW"/>
</dbReference>
<comment type="caution">
    <text evidence="2">The sequence shown here is derived from an EMBL/GenBank/DDBJ whole genome shotgun (WGS) entry which is preliminary data.</text>
</comment>